<organism evidence="2 3">
    <name type="scientific">Jiangella rhizosphaerae</name>
    <dbReference type="NCBI Taxonomy" id="2293569"/>
    <lineage>
        <taxon>Bacteria</taxon>
        <taxon>Bacillati</taxon>
        <taxon>Actinomycetota</taxon>
        <taxon>Actinomycetes</taxon>
        <taxon>Jiangellales</taxon>
        <taxon>Jiangellaceae</taxon>
        <taxon>Jiangella</taxon>
    </lineage>
</organism>
<keyword evidence="3" id="KW-1185">Reference proteome</keyword>
<dbReference type="SUPFAM" id="SSF55347">
    <property type="entry name" value="Glyceraldehyde-3-phosphate dehydrogenase-like, C-terminal domain"/>
    <property type="match status" value="1"/>
</dbReference>
<accession>A0A418KL25</accession>
<dbReference type="RefSeq" id="WP_119662042.1">
    <property type="nucleotide sequence ID" value="NZ_QUAL01000191.1"/>
</dbReference>
<feature type="domain" description="Gfo/Idh/MocA-like oxidoreductase N-terminal" evidence="1">
    <location>
        <begin position="2"/>
        <end position="116"/>
    </location>
</feature>
<dbReference type="AlphaFoldDB" id="A0A418KL25"/>
<dbReference type="InterPro" id="IPR000683">
    <property type="entry name" value="Gfo/Idh/MocA-like_OxRdtase_N"/>
</dbReference>
<dbReference type="OrthoDB" id="9815825at2"/>
<dbReference type="PANTHER" id="PTHR43377">
    <property type="entry name" value="BILIVERDIN REDUCTASE A"/>
    <property type="match status" value="1"/>
</dbReference>
<comment type="caution">
    <text evidence="2">The sequence shown here is derived from an EMBL/GenBank/DDBJ whole genome shotgun (WGS) entry which is preliminary data.</text>
</comment>
<dbReference type="Gene3D" id="3.40.50.720">
    <property type="entry name" value="NAD(P)-binding Rossmann-like Domain"/>
    <property type="match status" value="1"/>
</dbReference>
<evidence type="ECO:0000259" key="1">
    <source>
        <dbReference type="Pfam" id="PF01408"/>
    </source>
</evidence>
<proteinExistence type="predicted"/>
<gene>
    <name evidence="2" type="ORF">DY240_22320</name>
</gene>
<dbReference type="EMBL" id="QUAL01000191">
    <property type="protein sequence ID" value="RIQ17867.1"/>
    <property type="molecule type" value="Genomic_DNA"/>
</dbReference>
<dbReference type="Gene3D" id="3.30.360.10">
    <property type="entry name" value="Dihydrodipicolinate Reductase, domain 2"/>
    <property type="match status" value="1"/>
</dbReference>
<dbReference type="InterPro" id="IPR036291">
    <property type="entry name" value="NAD(P)-bd_dom_sf"/>
</dbReference>
<sequence>MALVGLGAIGVGAHLPALLRHPGVELTGLVDVDAARRARAAELVSGRLPTFASLDDLPAVDAVVVATPPWVTPVLARTVLERGGYVLVEKPVATSVEAATSILDLPPELLGRLQVGLTYRHDPAIARLRTWIEQRRLGDGPILVRAHIYDEVRDEADAAHLALIGTTLEHGSPALHEGSHVFDWLSHVLGGDGRLEDGWAVRTAADLAAPNLVGGRLSYPDGSQALVEFGWFTTALPPCELTFVGDAATVRLDGHTFDLTITGRDGEDVVRFEGERVPRSFDRQLDAFVGGIQSGSRRLSPTWEEGLRALAASEALDRRVRATPAGVDGGRWAR</sequence>
<reference evidence="2 3" key="1">
    <citation type="submission" date="2018-09" db="EMBL/GenBank/DDBJ databases">
        <title>Isolation, diversity and antifungal activity of actinobacteria from wheat.</title>
        <authorList>
            <person name="Han C."/>
        </authorList>
    </citation>
    <scope>NUCLEOTIDE SEQUENCE [LARGE SCALE GENOMIC DNA]</scope>
    <source>
        <strain evidence="2 3">NEAU-YY265</strain>
    </source>
</reference>
<evidence type="ECO:0000313" key="2">
    <source>
        <dbReference type="EMBL" id="RIQ17867.1"/>
    </source>
</evidence>
<dbReference type="SUPFAM" id="SSF51735">
    <property type="entry name" value="NAD(P)-binding Rossmann-fold domains"/>
    <property type="match status" value="1"/>
</dbReference>
<dbReference type="GO" id="GO:0000166">
    <property type="term" value="F:nucleotide binding"/>
    <property type="evidence" value="ECO:0007669"/>
    <property type="project" value="InterPro"/>
</dbReference>
<dbReference type="Proteomes" id="UP000284057">
    <property type="component" value="Unassembled WGS sequence"/>
</dbReference>
<protein>
    <submittedName>
        <fullName evidence="2">Gfo/Idh/MocA family oxidoreductase</fullName>
    </submittedName>
</protein>
<dbReference type="PANTHER" id="PTHR43377:SF1">
    <property type="entry name" value="BILIVERDIN REDUCTASE A"/>
    <property type="match status" value="1"/>
</dbReference>
<name>A0A418KL25_9ACTN</name>
<dbReference type="Pfam" id="PF01408">
    <property type="entry name" value="GFO_IDH_MocA"/>
    <property type="match status" value="1"/>
</dbReference>
<evidence type="ECO:0000313" key="3">
    <source>
        <dbReference type="Proteomes" id="UP000284057"/>
    </source>
</evidence>
<dbReference type="InterPro" id="IPR051450">
    <property type="entry name" value="Gfo/Idh/MocA_Oxidoreductases"/>
</dbReference>